<comment type="caution">
    <text evidence="1">The sequence shown here is derived from an EMBL/GenBank/DDBJ whole genome shotgun (WGS) entry which is preliminary data.</text>
</comment>
<sequence length="156" mass="17624">MVAWALTRARGRVRSPLEVRVRTTAEEDAGYSRLLVNRVVLTADGVRIGEVDLLDPESGTVIEVDGADHRDAGRQSWDITKEEALRQSGLEVCRVTGRQARELDSLVDRLRAVRARSRSDSPADRRWRLAPLDEDNETWLSEREQDAMWLESIDGA</sequence>
<evidence type="ECO:0008006" key="3">
    <source>
        <dbReference type="Google" id="ProtNLM"/>
    </source>
</evidence>
<name>A0A2R7Z334_9ACTN</name>
<proteinExistence type="predicted"/>
<dbReference type="Proteomes" id="UP000244867">
    <property type="component" value="Unassembled WGS sequence"/>
</dbReference>
<protein>
    <recommendedName>
        <fullName evidence="3">DUF559 domain-containing protein</fullName>
    </recommendedName>
</protein>
<gene>
    <name evidence="1" type="ORF">C7S10_04845</name>
</gene>
<evidence type="ECO:0000313" key="1">
    <source>
        <dbReference type="EMBL" id="PUA83010.1"/>
    </source>
</evidence>
<dbReference type="AlphaFoldDB" id="A0A2R7Z334"/>
<keyword evidence="2" id="KW-1185">Reference proteome</keyword>
<dbReference type="EMBL" id="PYXZ01000001">
    <property type="protein sequence ID" value="PUA83010.1"/>
    <property type="molecule type" value="Genomic_DNA"/>
</dbReference>
<organism evidence="1 2">
    <name type="scientific">Nocardioides currus</name>
    <dbReference type="NCBI Taxonomy" id="2133958"/>
    <lineage>
        <taxon>Bacteria</taxon>
        <taxon>Bacillati</taxon>
        <taxon>Actinomycetota</taxon>
        <taxon>Actinomycetes</taxon>
        <taxon>Propionibacteriales</taxon>
        <taxon>Nocardioidaceae</taxon>
        <taxon>Nocardioides</taxon>
    </lineage>
</organism>
<evidence type="ECO:0000313" key="2">
    <source>
        <dbReference type="Proteomes" id="UP000244867"/>
    </source>
</evidence>
<reference evidence="1 2" key="1">
    <citation type="submission" date="2018-03" db="EMBL/GenBank/DDBJ databases">
        <authorList>
            <person name="Keele B.F."/>
        </authorList>
    </citation>
    <scope>NUCLEOTIDE SEQUENCE [LARGE SCALE GENOMIC DNA]</scope>
    <source>
        <strain evidence="1 2">IB-3</strain>
    </source>
</reference>
<accession>A0A2R7Z334</accession>